<reference evidence="1 2" key="1">
    <citation type="journal article" date="2015" name="Genome Announc.">
        <title>Closed Genome Sequence of Octadecabacter temperatus SB1, the First Mesophilic Species of the Genus Octadecabacter.</title>
        <authorList>
            <person name="Voget S."/>
            <person name="Billerbeck S."/>
            <person name="Simon M."/>
            <person name="Daniel R."/>
        </authorList>
    </citation>
    <scope>NUCLEOTIDE SEQUENCE [LARGE SCALE GENOMIC DNA]</scope>
    <source>
        <strain evidence="1 2">SB1</strain>
    </source>
</reference>
<protein>
    <submittedName>
        <fullName evidence="1">Uncharacterized protein</fullName>
    </submittedName>
</protein>
<dbReference type="KEGG" id="otm:OSB_30330"/>
<dbReference type="Proteomes" id="UP000067444">
    <property type="component" value="Chromosome"/>
</dbReference>
<evidence type="ECO:0000313" key="2">
    <source>
        <dbReference type="Proteomes" id="UP000067444"/>
    </source>
</evidence>
<sequence>MLKKRLARTFGLAFMLAGGLLCGVAVSDALSRCPGIQCEDATLSVAVYAALFSLGGILFFWAKKP</sequence>
<name>A0A0K0Y9A9_9RHOB</name>
<accession>A0A0K0Y9A9</accession>
<organism evidence="1 2">
    <name type="scientific">Octadecabacter temperatus</name>
    <dbReference type="NCBI Taxonomy" id="1458307"/>
    <lineage>
        <taxon>Bacteria</taxon>
        <taxon>Pseudomonadati</taxon>
        <taxon>Pseudomonadota</taxon>
        <taxon>Alphaproteobacteria</taxon>
        <taxon>Rhodobacterales</taxon>
        <taxon>Roseobacteraceae</taxon>
        <taxon>Octadecabacter</taxon>
    </lineage>
</organism>
<dbReference type="AlphaFoldDB" id="A0A0K0Y9A9"/>
<gene>
    <name evidence="1" type="ORF">OSB_30330</name>
</gene>
<proteinExistence type="predicted"/>
<dbReference type="RefSeq" id="WP_234967420.1">
    <property type="nucleotide sequence ID" value="NZ_CP012160.1"/>
</dbReference>
<dbReference type="EMBL" id="CP012160">
    <property type="protein sequence ID" value="AKS47549.1"/>
    <property type="molecule type" value="Genomic_DNA"/>
</dbReference>
<evidence type="ECO:0000313" key="1">
    <source>
        <dbReference type="EMBL" id="AKS47549.1"/>
    </source>
</evidence>
<keyword evidence="2" id="KW-1185">Reference proteome</keyword>